<proteinExistence type="predicted"/>
<organism evidence="1 2">
    <name type="scientific">Candolleomyces eurysporus</name>
    <dbReference type="NCBI Taxonomy" id="2828524"/>
    <lineage>
        <taxon>Eukaryota</taxon>
        <taxon>Fungi</taxon>
        <taxon>Dikarya</taxon>
        <taxon>Basidiomycota</taxon>
        <taxon>Agaricomycotina</taxon>
        <taxon>Agaricomycetes</taxon>
        <taxon>Agaricomycetidae</taxon>
        <taxon>Agaricales</taxon>
        <taxon>Agaricineae</taxon>
        <taxon>Psathyrellaceae</taxon>
        <taxon>Candolleomyces</taxon>
    </lineage>
</organism>
<dbReference type="EMBL" id="JANBPK010001784">
    <property type="protein sequence ID" value="KAJ2920732.1"/>
    <property type="molecule type" value="Genomic_DNA"/>
</dbReference>
<dbReference type="Proteomes" id="UP001140091">
    <property type="component" value="Unassembled WGS sequence"/>
</dbReference>
<evidence type="ECO:0000313" key="2">
    <source>
        <dbReference type="Proteomes" id="UP001140091"/>
    </source>
</evidence>
<accession>A0A9W8IQS0</accession>
<dbReference type="AlphaFoldDB" id="A0A9W8IQS0"/>
<protein>
    <submittedName>
        <fullName evidence="1">Uncharacterized protein</fullName>
    </submittedName>
</protein>
<feature type="non-terminal residue" evidence="1">
    <location>
        <position position="61"/>
    </location>
</feature>
<name>A0A9W8IQS0_9AGAR</name>
<comment type="caution">
    <text evidence="1">The sequence shown here is derived from an EMBL/GenBank/DDBJ whole genome shotgun (WGS) entry which is preliminary data.</text>
</comment>
<keyword evidence="2" id="KW-1185">Reference proteome</keyword>
<gene>
    <name evidence="1" type="ORF">H1R20_g16363</name>
</gene>
<evidence type="ECO:0000313" key="1">
    <source>
        <dbReference type="EMBL" id="KAJ2920732.1"/>
    </source>
</evidence>
<sequence length="61" mass="6396">MQHSSPHPPIGPHSPRLIPETIKKTKGIIDKTPGAKTSVAATAAAHTGPARCTYTQSVKLL</sequence>
<reference evidence="1" key="1">
    <citation type="submission" date="2022-06" db="EMBL/GenBank/DDBJ databases">
        <title>Genome Sequence of Candolleomyces eurysporus.</title>
        <authorList>
            <person name="Buettner E."/>
        </authorList>
    </citation>
    <scope>NUCLEOTIDE SEQUENCE</scope>
    <source>
        <strain evidence="1">VTCC 930004</strain>
    </source>
</reference>